<sequence>MGLPMENATTLYRFTISTVTSLGVSARSFRETVTFQCGGRGVSELSWRKVGTALTGNLHGQGLSSLLARGRPARFTPVNREVELHLGNLMGYHVWEPLS</sequence>
<comment type="caution">
    <text evidence="1">The sequence shown here is derived from an EMBL/GenBank/DDBJ whole genome shotgun (WGS) entry which is preliminary data.</text>
</comment>
<evidence type="ECO:0000313" key="1">
    <source>
        <dbReference type="EMBL" id="KAA0716465.1"/>
    </source>
</evidence>
<accession>A0A5A9P4B2</accession>
<gene>
    <name evidence="1" type="ORF">E1301_Tti009412</name>
</gene>
<name>A0A5A9P4B2_9TELE</name>
<dbReference type="AlphaFoldDB" id="A0A5A9P4B2"/>
<protein>
    <submittedName>
        <fullName evidence="1">Uncharacterized protein</fullName>
    </submittedName>
</protein>
<evidence type="ECO:0000313" key="2">
    <source>
        <dbReference type="Proteomes" id="UP000324632"/>
    </source>
</evidence>
<reference evidence="1 2" key="1">
    <citation type="journal article" date="2019" name="Mol. Ecol. Resour.">
        <title>Chromosome-level genome assembly of Triplophysa tibetana, a fish adapted to the harsh high-altitude environment of the Tibetan Plateau.</title>
        <authorList>
            <person name="Yang X."/>
            <person name="Liu H."/>
            <person name="Ma Z."/>
            <person name="Zou Y."/>
            <person name="Zou M."/>
            <person name="Mao Y."/>
            <person name="Li X."/>
            <person name="Wang H."/>
            <person name="Chen T."/>
            <person name="Wang W."/>
            <person name="Yang R."/>
        </authorList>
    </citation>
    <scope>NUCLEOTIDE SEQUENCE [LARGE SCALE GENOMIC DNA]</scope>
    <source>
        <strain evidence="1">TTIB1903HZAU</strain>
        <tissue evidence="1">Muscle</tissue>
    </source>
</reference>
<organism evidence="1 2">
    <name type="scientific">Triplophysa tibetana</name>
    <dbReference type="NCBI Taxonomy" id="1572043"/>
    <lineage>
        <taxon>Eukaryota</taxon>
        <taxon>Metazoa</taxon>
        <taxon>Chordata</taxon>
        <taxon>Craniata</taxon>
        <taxon>Vertebrata</taxon>
        <taxon>Euteleostomi</taxon>
        <taxon>Actinopterygii</taxon>
        <taxon>Neopterygii</taxon>
        <taxon>Teleostei</taxon>
        <taxon>Ostariophysi</taxon>
        <taxon>Cypriniformes</taxon>
        <taxon>Nemacheilidae</taxon>
        <taxon>Triplophysa</taxon>
    </lineage>
</organism>
<keyword evidence="2" id="KW-1185">Reference proteome</keyword>
<proteinExistence type="predicted"/>
<dbReference type="EMBL" id="SOYY01000009">
    <property type="protein sequence ID" value="KAA0716465.1"/>
    <property type="molecule type" value="Genomic_DNA"/>
</dbReference>
<dbReference type="Proteomes" id="UP000324632">
    <property type="component" value="Chromosome 9"/>
</dbReference>